<feature type="active site" evidence="9">
    <location>
        <position position="8"/>
    </location>
</feature>
<dbReference type="Pfam" id="PF00288">
    <property type="entry name" value="GHMP_kinases_N"/>
    <property type="match status" value="1"/>
</dbReference>
<keyword evidence="13" id="KW-1185">Reference proteome</keyword>
<feature type="domain" description="GHMP kinase C-terminal" evidence="11">
    <location>
        <begin position="220"/>
        <end position="279"/>
    </location>
</feature>
<dbReference type="RefSeq" id="WP_076929963.1">
    <property type="nucleotide sequence ID" value="NZ_LT605205.1"/>
</dbReference>
<dbReference type="PIRSF" id="PIRSF010376">
    <property type="entry name" value="IspE"/>
    <property type="match status" value="1"/>
</dbReference>
<sequence>MICFPNAKINLGLHVVSRRKDGYHNLETIFYPIGLKDALEIVPVVETGAKKPAGVPEFTASTGSTADNKPSPGKYRFFQTGIPIEGAPENNLVIKSLHLIATEKKLPEIDIHLLKKIPSGAGLGGGSSDAAFMLRLLNETFDLGYSKEELMLRAARLGADCPFFILNRPAFATGTGDELEPIELDLSNYMLLLVKPDIMVSTKEAYAMITPRKPDLPLREIIRKPPETWRELLKNDFEPPVFKKFPEICRIRQKLYEMGAVYASMSGSGSSVFGLFEEEPDWRGAFAGHFVWNSDKVGR</sequence>
<comment type="similarity">
    <text evidence="1 9">Belongs to the GHMP kinase family. IspE subfamily.</text>
</comment>
<dbReference type="Pfam" id="PF08544">
    <property type="entry name" value="GHMP_kinases_C"/>
    <property type="match status" value="1"/>
</dbReference>
<evidence type="ECO:0000256" key="6">
    <source>
        <dbReference type="ARBA" id="ARBA00022777"/>
    </source>
</evidence>
<dbReference type="UniPathway" id="UPA00056">
    <property type="reaction ID" value="UER00094"/>
</dbReference>
<feature type="binding site" evidence="9">
    <location>
        <begin position="118"/>
        <end position="128"/>
    </location>
    <ligand>
        <name>ATP</name>
        <dbReference type="ChEBI" id="CHEBI:30616"/>
    </ligand>
</feature>
<dbReference type="InterPro" id="IPR036554">
    <property type="entry name" value="GHMP_kinase_C_sf"/>
</dbReference>
<feature type="active site" evidence="9">
    <location>
        <position position="160"/>
    </location>
</feature>
<keyword evidence="9" id="KW-0414">Isoprene biosynthesis</keyword>
<dbReference type="GO" id="GO:0016114">
    <property type="term" value="P:terpenoid biosynthetic process"/>
    <property type="evidence" value="ECO:0007669"/>
    <property type="project" value="UniProtKB-UniRule"/>
</dbReference>
<keyword evidence="4 9" id="KW-0808">Transferase</keyword>
<protein>
    <recommendedName>
        <fullName evidence="3 9">4-diphosphocytidyl-2-C-methyl-D-erythritol kinase</fullName>
        <shortName evidence="9">CMK</shortName>
        <ecNumber evidence="2 9">2.7.1.148</ecNumber>
    </recommendedName>
    <alternativeName>
        <fullName evidence="8 9">4-(cytidine-5'-diphospho)-2-C-methyl-D-erythritol kinase</fullName>
    </alternativeName>
</protein>
<dbReference type="Gene3D" id="3.30.230.10">
    <property type="match status" value="1"/>
</dbReference>
<comment type="pathway">
    <text evidence="9">Isoprenoid biosynthesis; isopentenyl diphosphate biosynthesis via DXP pathway; isopentenyl diphosphate from 1-deoxy-D-xylulose 5-phosphate: step 3/6.</text>
</comment>
<keyword evidence="5 9" id="KW-0547">Nucleotide-binding</keyword>
<evidence type="ECO:0000256" key="5">
    <source>
        <dbReference type="ARBA" id="ARBA00022741"/>
    </source>
</evidence>
<evidence type="ECO:0000313" key="12">
    <source>
        <dbReference type="EMBL" id="SCD20146.1"/>
    </source>
</evidence>
<reference evidence="12 13" key="1">
    <citation type="submission" date="2016-08" db="EMBL/GenBank/DDBJ databases">
        <authorList>
            <person name="Seilhamer J.J."/>
        </authorList>
    </citation>
    <scope>NUCLEOTIDE SEQUENCE [LARGE SCALE GENOMIC DNA]</scope>
    <source>
        <strain evidence="12">M3/6</strain>
    </source>
</reference>
<accession>A0A1R3SV08</accession>
<dbReference type="GO" id="GO:0005524">
    <property type="term" value="F:ATP binding"/>
    <property type="evidence" value="ECO:0007669"/>
    <property type="project" value="UniProtKB-UniRule"/>
</dbReference>
<dbReference type="PANTHER" id="PTHR43527:SF2">
    <property type="entry name" value="4-DIPHOSPHOCYTIDYL-2-C-METHYL-D-ERYTHRITOL KINASE, CHLOROPLASTIC"/>
    <property type="match status" value="1"/>
</dbReference>
<dbReference type="HAMAP" id="MF_00061">
    <property type="entry name" value="IspE"/>
    <property type="match status" value="1"/>
</dbReference>
<keyword evidence="6 9" id="KW-0418">Kinase</keyword>
<evidence type="ECO:0000256" key="7">
    <source>
        <dbReference type="ARBA" id="ARBA00022840"/>
    </source>
</evidence>
<dbReference type="GO" id="GO:0019288">
    <property type="term" value="P:isopentenyl diphosphate biosynthetic process, methylerythritol 4-phosphate pathway"/>
    <property type="evidence" value="ECO:0007669"/>
    <property type="project" value="UniProtKB-UniRule"/>
</dbReference>
<evidence type="ECO:0000259" key="11">
    <source>
        <dbReference type="Pfam" id="PF08544"/>
    </source>
</evidence>
<keyword evidence="7 9" id="KW-0067">ATP-binding</keyword>
<dbReference type="SUPFAM" id="SSF55060">
    <property type="entry name" value="GHMP Kinase, C-terminal domain"/>
    <property type="match status" value="1"/>
</dbReference>
<dbReference type="GO" id="GO:0050515">
    <property type="term" value="F:4-(cytidine 5'-diphospho)-2-C-methyl-D-erythritol kinase activity"/>
    <property type="evidence" value="ECO:0007669"/>
    <property type="project" value="UniProtKB-UniRule"/>
</dbReference>
<dbReference type="AlphaFoldDB" id="A0A1R3SV08"/>
<dbReference type="Gene3D" id="3.30.70.890">
    <property type="entry name" value="GHMP kinase, C-terminal domain"/>
    <property type="match status" value="1"/>
</dbReference>
<evidence type="ECO:0000256" key="1">
    <source>
        <dbReference type="ARBA" id="ARBA00009684"/>
    </source>
</evidence>
<evidence type="ECO:0000256" key="3">
    <source>
        <dbReference type="ARBA" id="ARBA00017473"/>
    </source>
</evidence>
<dbReference type="STRING" id="1642647.PSM36_1323"/>
<dbReference type="EC" id="2.7.1.148" evidence="2 9"/>
<comment type="catalytic activity">
    <reaction evidence="9">
        <text>4-CDP-2-C-methyl-D-erythritol + ATP = 4-CDP-2-C-methyl-D-erythritol 2-phosphate + ADP + H(+)</text>
        <dbReference type="Rhea" id="RHEA:18437"/>
        <dbReference type="ChEBI" id="CHEBI:15378"/>
        <dbReference type="ChEBI" id="CHEBI:30616"/>
        <dbReference type="ChEBI" id="CHEBI:57823"/>
        <dbReference type="ChEBI" id="CHEBI:57919"/>
        <dbReference type="ChEBI" id="CHEBI:456216"/>
        <dbReference type="EC" id="2.7.1.148"/>
    </reaction>
</comment>
<dbReference type="InterPro" id="IPR020568">
    <property type="entry name" value="Ribosomal_Su5_D2-typ_SF"/>
</dbReference>
<dbReference type="PANTHER" id="PTHR43527">
    <property type="entry name" value="4-DIPHOSPHOCYTIDYL-2-C-METHYL-D-ERYTHRITOL KINASE, CHLOROPLASTIC"/>
    <property type="match status" value="1"/>
</dbReference>
<dbReference type="NCBIfam" id="TIGR00154">
    <property type="entry name" value="ispE"/>
    <property type="match status" value="1"/>
</dbReference>
<evidence type="ECO:0000256" key="2">
    <source>
        <dbReference type="ARBA" id="ARBA00012052"/>
    </source>
</evidence>
<dbReference type="InterPro" id="IPR014721">
    <property type="entry name" value="Ribsml_uS5_D2-typ_fold_subgr"/>
</dbReference>
<dbReference type="EMBL" id="LT605205">
    <property type="protein sequence ID" value="SCD20146.1"/>
    <property type="molecule type" value="Genomic_DNA"/>
</dbReference>
<dbReference type="InterPro" id="IPR004424">
    <property type="entry name" value="IspE"/>
</dbReference>
<evidence type="ECO:0000256" key="4">
    <source>
        <dbReference type="ARBA" id="ARBA00022679"/>
    </source>
</evidence>
<dbReference type="InterPro" id="IPR013750">
    <property type="entry name" value="GHMP_kinase_C_dom"/>
</dbReference>
<dbReference type="KEGG" id="psac:PSM36_1323"/>
<evidence type="ECO:0000313" key="13">
    <source>
        <dbReference type="Proteomes" id="UP000187464"/>
    </source>
</evidence>
<proteinExistence type="inferred from homology"/>
<evidence type="ECO:0000256" key="9">
    <source>
        <dbReference type="HAMAP-Rule" id="MF_00061"/>
    </source>
</evidence>
<comment type="function">
    <text evidence="9">Catalyzes the phosphorylation of the position 2 hydroxy group of 4-diphosphocytidyl-2C-methyl-D-erythritol.</text>
</comment>
<evidence type="ECO:0000256" key="8">
    <source>
        <dbReference type="ARBA" id="ARBA00032554"/>
    </source>
</evidence>
<organism evidence="12 13">
    <name type="scientific">Proteiniphilum saccharofermentans</name>
    <dbReference type="NCBI Taxonomy" id="1642647"/>
    <lineage>
        <taxon>Bacteria</taxon>
        <taxon>Pseudomonadati</taxon>
        <taxon>Bacteroidota</taxon>
        <taxon>Bacteroidia</taxon>
        <taxon>Bacteroidales</taxon>
        <taxon>Dysgonomonadaceae</taxon>
        <taxon>Proteiniphilum</taxon>
    </lineage>
</organism>
<feature type="domain" description="GHMP kinase N-terminal" evidence="10">
    <location>
        <begin position="91"/>
        <end position="166"/>
    </location>
</feature>
<dbReference type="Proteomes" id="UP000187464">
    <property type="component" value="Chromosome I"/>
</dbReference>
<name>A0A1R3SV08_9BACT</name>
<dbReference type="SUPFAM" id="SSF54211">
    <property type="entry name" value="Ribosomal protein S5 domain 2-like"/>
    <property type="match status" value="1"/>
</dbReference>
<evidence type="ECO:0000259" key="10">
    <source>
        <dbReference type="Pfam" id="PF00288"/>
    </source>
</evidence>
<dbReference type="InterPro" id="IPR006204">
    <property type="entry name" value="GHMP_kinase_N_dom"/>
</dbReference>
<gene>
    <name evidence="9" type="primary">ispE</name>
    <name evidence="12" type="ORF">PSM36_1323</name>
</gene>